<protein>
    <submittedName>
        <fullName evidence="3">Uncharacterized protein</fullName>
    </submittedName>
</protein>
<sequence>MSQPDDLEQRLRALFSDDRLAVEPPEDAASAIVAGARRRRRRQRILTSAAGAACVLAVASAGLVVLQLRTQPAATDVAARQVASAQPAMPSSSVPEPPSSAESTQVPAPVESSAPGTAELPAPPARPHHTKPAPPQTTPTTKAVSGALVTADGLGAVKLGMTEQQLADQGMKLTAVKESAGCTYYDVSGAGVPAATAVVSQDNGVVAVKPDGTAHTPEGVGDGSPKDQVTATYPGTSESGSALVSPTGDQGAYHFTLNSDGAVQSIEVRAKTQDCAG</sequence>
<feature type="compositionally biased region" description="Low complexity" evidence="1">
    <location>
        <begin position="87"/>
        <end position="103"/>
    </location>
</feature>
<accession>A0A8E1T1M2</accession>
<feature type="compositionally biased region" description="Polar residues" evidence="1">
    <location>
        <begin position="227"/>
        <end position="248"/>
    </location>
</feature>
<keyword evidence="2" id="KW-1133">Transmembrane helix</keyword>
<keyword evidence="2" id="KW-0812">Transmembrane</keyword>
<organism evidence="3 4">
    <name type="scientific">Amycolatopsis echigonensis</name>
    <dbReference type="NCBI Taxonomy" id="2576905"/>
    <lineage>
        <taxon>Bacteria</taxon>
        <taxon>Bacillati</taxon>
        <taxon>Actinomycetota</taxon>
        <taxon>Actinomycetes</taxon>
        <taxon>Pseudonocardiales</taxon>
        <taxon>Pseudonocardiaceae</taxon>
        <taxon>Amycolatopsis</taxon>
    </lineage>
</organism>
<dbReference type="AlphaFoldDB" id="A0A8E1T1M2"/>
<gene>
    <name evidence="3" type="ORF">H5411_02045</name>
</gene>
<evidence type="ECO:0000313" key="3">
    <source>
        <dbReference type="EMBL" id="MBB2497920.1"/>
    </source>
</evidence>
<feature type="region of interest" description="Disordered" evidence="1">
    <location>
        <begin position="211"/>
        <end position="250"/>
    </location>
</feature>
<feature type="transmembrane region" description="Helical" evidence="2">
    <location>
        <begin position="45"/>
        <end position="66"/>
    </location>
</feature>
<proteinExistence type="predicted"/>
<dbReference type="EMBL" id="JACJHR010000002">
    <property type="protein sequence ID" value="MBB2497920.1"/>
    <property type="molecule type" value="Genomic_DNA"/>
</dbReference>
<dbReference type="Proteomes" id="UP000550260">
    <property type="component" value="Unassembled WGS sequence"/>
</dbReference>
<reference evidence="3 4" key="1">
    <citation type="submission" date="2020-08" db="EMBL/GenBank/DDBJ databases">
        <title>Amycolatopsis echigonensis JCM 21831.</title>
        <authorList>
            <person name="Tedsree N."/>
            <person name="Kuncharoen N."/>
            <person name="Likhitwitayawuid K."/>
            <person name="Tanasupawat S."/>
        </authorList>
    </citation>
    <scope>NUCLEOTIDE SEQUENCE [LARGE SCALE GENOMIC DNA]</scope>
    <source>
        <strain evidence="3 4">JCM 21831</strain>
    </source>
</reference>
<comment type="caution">
    <text evidence="3">The sequence shown here is derived from an EMBL/GenBank/DDBJ whole genome shotgun (WGS) entry which is preliminary data.</text>
</comment>
<evidence type="ECO:0000256" key="2">
    <source>
        <dbReference type="SAM" id="Phobius"/>
    </source>
</evidence>
<evidence type="ECO:0000256" key="1">
    <source>
        <dbReference type="SAM" id="MobiDB-lite"/>
    </source>
</evidence>
<evidence type="ECO:0000313" key="4">
    <source>
        <dbReference type="Proteomes" id="UP000550260"/>
    </source>
</evidence>
<feature type="region of interest" description="Disordered" evidence="1">
    <location>
        <begin position="84"/>
        <end position="141"/>
    </location>
</feature>
<dbReference type="RefSeq" id="WP_183122789.1">
    <property type="nucleotide sequence ID" value="NZ_JACJHR010000002.1"/>
</dbReference>
<keyword evidence="2" id="KW-0472">Membrane</keyword>
<name>A0A8E1T1M2_9PSEU</name>